<dbReference type="EMBL" id="JBHLYQ010000046">
    <property type="protein sequence ID" value="MFC0081746.1"/>
    <property type="molecule type" value="Genomic_DNA"/>
</dbReference>
<dbReference type="Proteomes" id="UP001589788">
    <property type="component" value="Unassembled WGS sequence"/>
</dbReference>
<evidence type="ECO:0008006" key="4">
    <source>
        <dbReference type="Google" id="ProtNLM"/>
    </source>
</evidence>
<sequence>MAAEGRRRVSRADIESKVRELTGQVEGEVRQRQGVVVPALAAAGVAVVLVAYLLGRRAGRRRSAVVEIRRA</sequence>
<keyword evidence="1" id="KW-1133">Transmembrane helix</keyword>
<evidence type="ECO:0000256" key="1">
    <source>
        <dbReference type="SAM" id="Phobius"/>
    </source>
</evidence>
<protein>
    <recommendedName>
        <fullName evidence="4">DUF3618 domain-containing protein</fullName>
    </recommendedName>
</protein>
<feature type="transmembrane region" description="Helical" evidence="1">
    <location>
        <begin position="35"/>
        <end position="54"/>
    </location>
</feature>
<evidence type="ECO:0000313" key="3">
    <source>
        <dbReference type="Proteomes" id="UP001589788"/>
    </source>
</evidence>
<dbReference type="RefSeq" id="WP_248105883.1">
    <property type="nucleotide sequence ID" value="NZ_JAKHEX010000004.1"/>
</dbReference>
<reference evidence="2 3" key="1">
    <citation type="submission" date="2024-09" db="EMBL/GenBank/DDBJ databases">
        <authorList>
            <person name="Sun Q."/>
            <person name="Mori K."/>
        </authorList>
    </citation>
    <scope>NUCLEOTIDE SEQUENCE [LARGE SCALE GENOMIC DNA]</scope>
    <source>
        <strain evidence="2 3">JCM 15389</strain>
    </source>
</reference>
<accession>A0ABV6C4I8</accession>
<name>A0ABV6C4I8_9ACTN</name>
<comment type="caution">
    <text evidence="2">The sequence shown here is derived from an EMBL/GenBank/DDBJ whole genome shotgun (WGS) entry which is preliminary data.</text>
</comment>
<keyword evidence="1" id="KW-0472">Membrane</keyword>
<keyword evidence="3" id="KW-1185">Reference proteome</keyword>
<evidence type="ECO:0000313" key="2">
    <source>
        <dbReference type="EMBL" id="MFC0081746.1"/>
    </source>
</evidence>
<keyword evidence="1" id="KW-0812">Transmembrane</keyword>
<gene>
    <name evidence="2" type="ORF">ACFFRE_06260</name>
</gene>
<proteinExistence type="predicted"/>
<organism evidence="2 3">
    <name type="scientific">Aciditerrimonas ferrireducens</name>
    <dbReference type="NCBI Taxonomy" id="667306"/>
    <lineage>
        <taxon>Bacteria</taxon>
        <taxon>Bacillati</taxon>
        <taxon>Actinomycetota</taxon>
        <taxon>Acidimicrobiia</taxon>
        <taxon>Acidimicrobiales</taxon>
        <taxon>Acidimicrobiaceae</taxon>
        <taxon>Aciditerrimonas</taxon>
    </lineage>
</organism>